<dbReference type="AlphaFoldDB" id="A0A9X9F5U7"/>
<feature type="transmembrane region" description="Helical" evidence="1">
    <location>
        <begin position="36"/>
        <end position="56"/>
    </location>
</feature>
<protein>
    <submittedName>
        <fullName evidence="2">Uncharacterized protein</fullName>
    </submittedName>
</protein>
<keyword evidence="1" id="KW-0812">Transmembrane</keyword>
<feature type="transmembrane region" description="Helical" evidence="1">
    <location>
        <begin position="68"/>
        <end position="88"/>
    </location>
</feature>
<name>A0A9X9F5U7_BACCE</name>
<reference evidence="2 3" key="1">
    <citation type="journal article" date="2019" name="Environ. Microbiol.">
        <title>An active ?-lactamase is a part of an orchestrated cell wall stress resistance network of Bacillus subtilis and related rhizosphere species.</title>
        <authorList>
            <person name="Bucher T."/>
            <person name="Keren-Paz A."/>
            <person name="Hausser J."/>
            <person name="Olender T."/>
            <person name="Cytryn E."/>
            <person name="Kolodkin-Gal I."/>
        </authorList>
    </citation>
    <scope>NUCLEOTIDE SEQUENCE [LARGE SCALE GENOMIC DNA]</scope>
    <source>
        <strain evidence="2 3">I32</strain>
    </source>
</reference>
<accession>A0A9X9F5U7</accession>
<evidence type="ECO:0000256" key="1">
    <source>
        <dbReference type="SAM" id="Phobius"/>
    </source>
</evidence>
<sequence>MSIENWLLLLSIIFCIVAFSVIFINKQKQEIAGWRFMLMVLFAFLILSVLGFDVLARNNYSFDTIRNITTFLSVVIAVVSLVTTVYFTNRTSKTNREN</sequence>
<keyword evidence="1" id="KW-1133">Transmembrane helix</keyword>
<evidence type="ECO:0000313" key="2">
    <source>
        <dbReference type="EMBL" id="TKJ02537.1"/>
    </source>
</evidence>
<gene>
    <name evidence="2" type="ORF">FC695_16330</name>
</gene>
<feature type="transmembrane region" description="Helical" evidence="1">
    <location>
        <begin position="6"/>
        <end position="24"/>
    </location>
</feature>
<evidence type="ECO:0000313" key="3">
    <source>
        <dbReference type="Proteomes" id="UP000308444"/>
    </source>
</evidence>
<dbReference type="Proteomes" id="UP000308444">
    <property type="component" value="Unassembled WGS sequence"/>
</dbReference>
<proteinExistence type="predicted"/>
<comment type="caution">
    <text evidence="2">The sequence shown here is derived from an EMBL/GenBank/DDBJ whole genome shotgun (WGS) entry which is preliminary data.</text>
</comment>
<feature type="non-terminal residue" evidence="2">
    <location>
        <position position="98"/>
    </location>
</feature>
<organism evidence="2 3">
    <name type="scientific">Bacillus cereus</name>
    <dbReference type="NCBI Taxonomy" id="1396"/>
    <lineage>
        <taxon>Bacteria</taxon>
        <taxon>Bacillati</taxon>
        <taxon>Bacillota</taxon>
        <taxon>Bacilli</taxon>
        <taxon>Bacillales</taxon>
        <taxon>Bacillaceae</taxon>
        <taxon>Bacillus</taxon>
        <taxon>Bacillus cereus group</taxon>
    </lineage>
</organism>
<dbReference type="EMBL" id="SZOH01001041">
    <property type="protein sequence ID" value="TKJ02537.1"/>
    <property type="molecule type" value="Genomic_DNA"/>
</dbReference>
<keyword evidence="1" id="KW-0472">Membrane</keyword>